<proteinExistence type="predicted"/>
<name>A0A916JBR8_9BACT</name>
<protein>
    <submittedName>
        <fullName evidence="1">Uncharacterized protein</fullName>
    </submittedName>
</protein>
<gene>
    <name evidence="1" type="ORF">DYBT9275_02409</name>
</gene>
<evidence type="ECO:0000313" key="2">
    <source>
        <dbReference type="Proteomes" id="UP000680038"/>
    </source>
</evidence>
<reference evidence="1" key="1">
    <citation type="submission" date="2021-04" db="EMBL/GenBank/DDBJ databases">
        <authorList>
            <person name="Rodrigo-Torres L."/>
            <person name="Arahal R. D."/>
            <person name="Lucena T."/>
        </authorList>
    </citation>
    <scope>NUCLEOTIDE SEQUENCE</scope>
    <source>
        <strain evidence="1">CECT 9275</strain>
    </source>
</reference>
<organism evidence="1 2">
    <name type="scientific">Dyadobacter helix</name>
    <dbReference type="NCBI Taxonomy" id="2822344"/>
    <lineage>
        <taxon>Bacteria</taxon>
        <taxon>Pseudomonadati</taxon>
        <taxon>Bacteroidota</taxon>
        <taxon>Cytophagia</taxon>
        <taxon>Cytophagales</taxon>
        <taxon>Spirosomataceae</taxon>
        <taxon>Dyadobacter</taxon>
    </lineage>
</organism>
<dbReference type="RefSeq" id="WP_215239046.1">
    <property type="nucleotide sequence ID" value="NZ_CAJRAF010000002.1"/>
</dbReference>
<sequence length="57" mass="6800">MENSKKSNSNKYYTENSVEMFEELFNLSKSLKEMNQTMVKKLEQINADPVTFLYQQK</sequence>
<dbReference type="EMBL" id="CAJRAF010000002">
    <property type="protein sequence ID" value="CAG5000178.1"/>
    <property type="molecule type" value="Genomic_DNA"/>
</dbReference>
<evidence type="ECO:0000313" key="1">
    <source>
        <dbReference type="EMBL" id="CAG5000178.1"/>
    </source>
</evidence>
<accession>A0A916JBR8</accession>
<comment type="caution">
    <text evidence="1">The sequence shown here is derived from an EMBL/GenBank/DDBJ whole genome shotgun (WGS) entry which is preliminary data.</text>
</comment>
<keyword evidence="2" id="KW-1185">Reference proteome</keyword>
<dbReference type="AlphaFoldDB" id="A0A916JBR8"/>
<dbReference type="Proteomes" id="UP000680038">
    <property type="component" value="Unassembled WGS sequence"/>
</dbReference>